<evidence type="ECO:0000259" key="1">
    <source>
        <dbReference type="SMART" id="SM00966"/>
    </source>
</evidence>
<dbReference type="Pfam" id="PF01895">
    <property type="entry name" value="PhoU"/>
    <property type="match status" value="1"/>
</dbReference>
<sequence length="340" mass="37991">METRKVQLTGGTTFTVSLPKPWASEHGIESGSLLYLYPNEDGSILIEPEASSERGAYTATVDIQSYNEGELIQAVYALYLCGCDSITLIDSTGDVSDRKQTVQSFLPHLIGFEIMEVSSKNLILENLTNAESISIRKSALRLRLIVLSMQKDALVGFAENDHELAKQVISRDDEVDKLLALVMRHFQRSLESLEEIAQLDMSRADLFEYYYTTRQLERVGDHAEKIAELVMSQSEPIADDLCNKICGLGEESRRIIEESSNVILSDVDISKAFDILQRRDDVVSEITQLDRELYDHESAKIAHQLGLILDSLRRSADYGANIAEAAIQNSARTGTLPDQR</sequence>
<reference evidence="2 3" key="1">
    <citation type="journal article" date="2019" name="Int. J. Syst. Evol. Microbiol.">
        <title>The Global Catalogue of Microorganisms (GCM) 10K type strain sequencing project: providing services to taxonomists for standard genome sequencing and annotation.</title>
        <authorList>
            <consortium name="The Broad Institute Genomics Platform"/>
            <consortium name="The Broad Institute Genome Sequencing Center for Infectious Disease"/>
            <person name="Wu L."/>
            <person name="Ma J."/>
        </authorList>
    </citation>
    <scope>NUCLEOTIDE SEQUENCE [LARGE SCALE GENOMIC DNA]</scope>
    <source>
        <strain evidence="2 3">PJ61</strain>
    </source>
</reference>
<dbReference type="PANTHER" id="PTHR42930">
    <property type="entry name" value="PHOSPHATE-SPECIFIC TRANSPORT SYSTEM ACCESSORY PROTEIN PHOU"/>
    <property type="match status" value="1"/>
</dbReference>
<protein>
    <submittedName>
        <fullName evidence="2">PhoU domain-containing protein</fullName>
    </submittedName>
</protein>
<organism evidence="2 3">
    <name type="scientific">Halorubrum pallidum</name>
    <dbReference type="NCBI Taxonomy" id="1526114"/>
    <lineage>
        <taxon>Archaea</taxon>
        <taxon>Methanobacteriati</taxon>
        <taxon>Methanobacteriota</taxon>
        <taxon>Stenosarchaea group</taxon>
        <taxon>Halobacteria</taxon>
        <taxon>Halobacteriales</taxon>
        <taxon>Haloferacaceae</taxon>
        <taxon>Halorubrum</taxon>
    </lineage>
</organism>
<dbReference type="Gene3D" id="1.20.58.220">
    <property type="entry name" value="Phosphate transport system protein phou homolog 2, domain 2"/>
    <property type="match status" value="1"/>
</dbReference>
<dbReference type="Proteomes" id="UP001596274">
    <property type="component" value="Unassembled WGS sequence"/>
</dbReference>
<gene>
    <name evidence="2" type="ORF">ACFQDD_00755</name>
</gene>
<dbReference type="PANTHER" id="PTHR42930:SF2">
    <property type="entry name" value="PHOU DOMAIN-CONTAINING PROTEIN"/>
    <property type="match status" value="1"/>
</dbReference>
<keyword evidence="3" id="KW-1185">Reference proteome</keyword>
<dbReference type="InterPro" id="IPR028366">
    <property type="entry name" value="PhoU"/>
</dbReference>
<dbReference type="EMBL" id="JBHSWT010000012">
    <property type="protein sequence ID" value="MFC6770066.1"/>
    <property type="molecule type" value="Genomic_DNA"/>
</dbReference>
<feature type="domain" description="SpoVT-AbrB" evidence="1">
    <location>
        <begin position="8"/>
        <end position="54"/>
    </location>
</feature>
<dbReference type="InterPro" id="IPR038078">
    <property type="entry name" value="PhoU-like_sf"/>
</dbReference>
<dbReference type="Pfam" id="PF04014">
    <property type="entry name" value="MazE_antitoxin"/>
    <property type="match status" value="1"/>
</dbReference>
<evidence type="ECO:0000313" key="2">
    <source>
        <dbReference type="EMBL" id="MFC6770066.1"/>
    </source>
</evidence>
<dbReference type="AlphaFoldDB" id="A0ABD5T3F3"/>
<comment type="caution">
    <text evidence="2">The sequence shown here is derived from an EMBL/GenBank/DDBJ whole genome shotgun (WGS) entry which is preliminary data.</text>
</comment>
<dbReference type="InterPro" id="IPR026022">
    <property type="entry name" value="PhoU_dom"/>
</dbReference>
<accession>A0ABD5T3F3</accession>
<name>A0ABD5T3F3_9EURY</name>
<evidence type="ECO:0000313" key="3">
    <source>
        <dbReference type="Proteomes" id="UP001596274"/>
    </source>
</evidence>
<dbReference type="SMART" id="SM00966">
    <property type="entry name" value="SpoVT_AbrB"/>
    <property type="match status" value="1"/>
</dbReference>
<proteinExistence type="predicted"/>
<dbReference type="SUPFAM" id="SSF109755">
    <property type="entry name" value="PhoU-like"/>
    <property type="match status" value="1"/>
</dbReference>
<dbReference type="InterPro" id="IPR007159">
    <property type="entry name" value="SpoVT-AbrB_dom"/>
</dbReference>